<dbReference type="Pfam" id="PF00069">
    <property type="entry name" value="Pkinase"/>
    <property type="match status" value="1"/>
</dbReference>
<comment type="catalytic activity">
    <reaction evidence="1">
        <text>S-ubiquitinyl-[E2 ubiquitin-conjugating enzyme]-L-cysteine + [acceptor protein]-L-lysine = [E2 ubiquitin-conjugating enzyme]-L-cysteine + N(6)-ubiquitinyl-[acceptor protein]-L-lysine.</text>
        <dbReference type="EC" id="2.3.2.27"/>
    </reaction>
</comment>
<evidence type="ECO:0000313" key="5">
    <source>
        <dbReference type="EnsemblPlants" id="Kaladp0417s0005.1.v1.1"/>
    </source>
</evidence>
<evidence type="ECO:0000256" key="2">
    <source>
        <dbReference type="ARBA" id="ARBA00012483"/>
    </source>
</evidence>
<evidence type="ECO:0000256" key="3">
    <source>
        <dbReference type="ARBA" id="ARBA00022786"/>
    </source>
</evidence>
<dbReference type="PROSITE" id="PS50011">
    <property type="entry name" value="PROTEIN_KINASE_DOM"/>
    <property type="match status" value="1"/>
</dbReference>
<dbReference type="Proteomes" id="UP000594263">
    <property type="component" value="Unplaced"/>
</dbReference>
<dbReference type="PANTHER" id="PTHR45647">
    <property type="entry name" value="OS02G0152300 PROTEIN"/>
    <property type="match status" value="1"/>
</dbReference>
<dbReference type="InterPro" id="IPR000719">
    <property type="entry name" value="Prot_kinase_dom"/>
</dbReference>
<dbReference type="PANTHER" id="PTHR45647:SF100">
    <property type="entry name" value="U-BOX DOMAIN-CONTAINING PROTEIN 33"/>
    <property type="match status" value="1"/>
</dbReference>
<dbReference type="Gene3D" id="1.10.510.10">
    <property type="entry name" value="Transferase(Phosphotransferase) domain 1"/>
    <property type="match status" value="1"/>
</dbReference>
<evidence type="ECO:0000256" key="1">
    <source>
        <dbReference type="ARBA" id="ARBA00000900"/>
    </source>
</evidence>
<dbReference type="GO" id="GO:0005524">
    <property type="term" value="F:ATP binding"/>
    <property type="evidence" value="ECO:0007669"/>
    <property type="project" value="InterPro"/>
</dbReference>
<keyword evidence="3" id="KW-0833">Ubl conjugation pathway</keyword>
<dbReference type="InterPro" id="IPR011009">
    <property type="entry name" value="Kinase-like_dom_sf"/>
</dbReference>
<dbReference type="Gene3D" id="3.30.200.20">
    <property type="entry name" value="Phosphorylase Kinase, domain 1"/>
    <property type="match status" value="1"/>
</dbReference>
<accession>A0A7N0VAB3</accession>
<dbReference type="SUPFAM" id="SSF56112">
    <property type="entry name" value="Protein kinase-like (PK-like)"/>
    <property type="match status" value="1"/>
</dbReference>
<dbReference type="Gramene" id="Kaladp0417s0005.1.v1.1">
    <property type="protein sequence ID" value="Kaladp0417s0005.1.v1.1"/>
    <property type="gene ID" value="Kaladp0417s0005.v1.1"/>
</dbReference>
<protein>
    <recommendedName>
        <fullName evidence="2">RING-type E3 ubiquitin transferase</fullName>
        <ecNumber evidence="2">2.3.2.27</ecNumber>
    </recommendedName>
</protein>
<dbReference type="EC" id="2.3.2.27" evidence="2"/>
<proteinExistence type="predicted"/>
<dbReference type="InterPro" id="IPR051348">
    <property type="entry name" value="U-box_ubiquitin_ligases"/>
</dbReference>
<dbReference type="AlphaFoldDB" id="A0A7N0VAB3"/>
<organism evidence="5 6">
    <name type="scientific">Kalanchoe fedtschenkoi</name>
    <name type="common">Lavender scallops</name>
    <name type="synonym">South American air plant</name>
    <dbReference type="NCBI Taxonomy" id="63787"/>
    <lineage>
        <taxon>Eukaryota</taxon>
        <taxon>Viridiplantae</taxon>
        <taxon>Streptophyta</taxon>
        <taxon>Embryophyta</taxon>
        <taxon>Tracheophyta</taxon>
        <taxon>Spermatophyta</taxon>
        <taxon>Magnoliopsida</taxon>
        <taxon>eudicotyledons</taxon>
        <taxon>Gunneridae</taxon>
        <taxon>Pentapetalae</taxon>
        <taxon>Saxifragales</taxon>
        <taxon>Crassulaceae</taxon>
        <taxon>Kalanchoe</taxon>
    </lineage>
</organism>
<dbReference type="EnsemblPlants" id="Kaladp0417s0005.1.v1.1">
    <property type="protein sequence ID" value="Kaladp0417s0005.1.v1.1"/>
    <property type="gene ID" value="Kaladp0417s0005.v1.1"/>
</dbReference>
<sequence>MVYIESKIAKYVSENGSASCQIWFVHKGHLIKTRYDQVITEANRFVKVTYKESSRREKVKKEFIGAVCEAGTVDDELFKEAALQAKEAEKVYSEERSLRRGTEDALLTQKHIIEIMSNKLIAAQERKSALRAAEGPRHQAESSGSVDSSPKFFSEFSFTDIMDATRHFYPSLKIGEESSQRIYKGVLHGTVVAVKVIFADGLEGSSEYRQEVGVLSRLRHPNIVTLIGACPEIHTIIYEYLPNGSLEDRLCCQNNSSPLPWQTRIRIAAELCSALIFLHSQRIVHGHLKPSNILLDANFISKLSDFGTCYAIPTITSPAVSSRIIFPKGTFAYFDPEFQTAVEPTPQLDVYSFGIILLRLLTGKGAWGITSEVRRALDNGSLKSLLDTSAGDWPYLQALQLTHIALRCTEVSRKNRPDLESEVLRVLEPIRASCRRLPMGSHFRDDQVPPYFICPIFQASSNQRSKTDNKLSHDFSLTRPR</sequence>
<keyword evidence="6" id="KW-1185">Reference proteome</keyword>
<evidence type="ECO:0000313" key="6">
    <source>
        <dbReference type="Proteomes" id="UP000594263"/>
    </source>
</evidence>
<dbReference type="GO" id="GO:0004672">
    <property type="term" value="F:protein kinase activity"/>
    <property type="evidence" value="ECO:0007669"/>
    <property type="project" value="InterPro"/>
</dbReference>
<reference evidence="5" key="1">
    <citation type="submission" date="2021-01" db="UniProtKB">
        <authorList>
            <consortium name="EnsemblPlants"/>
        </authorList>
    </citation>
    <scope>IDENTIFICATION</scope>
</reference>
<dbReference type="GO" id="GO:0061630">
    <property type="term" value="F:ubiquitin protein ligase activity"/>
    <property type="evidence" value="ECO:0007669"/>
    <property type="project" value="UniProtKB-EC"/>
</dbReference>
<feature type="domain" description="Protein kinase" evidence="4">
    <location>
        <begin position="168"/>
        <end position="431"/>
    </location>
</feature>
<dbReference type="OMA" id="TMKANEQ"/>
<name>A0A7N0VAB3_KALFE</name>
<evidence type="ECO:0000259" key="4">
    <source>
        <dbReference type="PROSITE" id="PS50011"/>
    </source>
</evidence>